<protein>
    <submittedName>
        <fullName evidence="2">Uncharacterized protein</fullName>
    </submittedName>
</protein>
<dbReference type="AlphaFoldDB" id="A0A5J4V968"/>
<proteinExistence type="predicted"/>
<evidence type="ECO:0000313" key="3">
    <source>
        <dbReference type="Proteomes" id="UP000324800"/>
    </source>
</evidence>
<comment type="caution">
    <text evidence="2">The sequence shown here is derived from an EMBL/GenBank/DDBJ whole genome shotgun (WGS) entry which is preliminary data.</text>
</comment>
<name>A0A5J4V968_9EUKA</name>
<feature type="compositionally biased region" description="Polar residues" evidence="1">
    <location>
        <begin position="1"/>
        <end position="10"/>
    </location>
</feature>
<dbReference type="EMBL" id="SNRW01008722">
    <property type="protein sequence ID" value="KAA6379076.1"/>
    <property type="molecule type" value="Genomic_DNA"/>
</dbReference>
<gene>
    <name evidence="2" type="ORF">EZS28_025397</name>
</gene>
<reference evidence="2 3" key="1">
    <citation type="submission" date="2019-03" db="EMBL/GenBank/DDBJ databases">
        <title>Single cell metagenomics reveals metabolic interactions within the superorganism composed of flagellate Streblomastix strix and complex community of Bacteroidetes bacteria on its surface.</title>
        <authorList>
            <person name="Treitli S.C."/>
            <person name="Kolisko M."/>
            <person name="Husnik F."/>
            <person name="Keeling P."/>
            <person name="Hampl V."/>
        </authorList>
    </citation>
    <scope>NUCLEOTIDE SEQUENCE [LARGE SCALE GENOMIC DNA]</scope>
    <source>
        <strain evidence="2">ST1C</strain>
    </source>
</reference>
<sequence>MYETDWNNSGDVVPDQVNPASDAIPSNSVANGSSGTSNEYARGHHQYPLQVSTVLPAKDTTNGEEGVTTTYARSDHTNHVNLNNDLPLKDRGTRTAGTANIYASATHQHSLNVDSTAANVPLVSATAASNGTSDFYSRNDHVHPQQLTYDRNITAIKFIRTGELTTQILCANGDTTTDFVTKVTTQTITGSKTFNNYITAAGYIIVNGTNQQMLMADGSMKLFTLAEQEFNIDESIQYIKLCMFGAYTIPTDVLVEFTCKCRTGFGLIQFNQVYSSDGIGTYQYKLQSNMSYGMDVCYIIYFGTGADKYGELWARVLMWSSKLIFQQTNQSIETDPLLDVLNSECNLNFLVVQVASQRYLRINVIQQYIQVVI</sequence>
<accession>A0A5J4V968</accession>
<evidence type="ECO:0000256" key="1">
    <source>
        <dbReference type="SAM" id="MobiDB-lite"/>
    </source>
</evidence>
<feature type="compositionally biased region" description="Polar residues" evidence="1">
    <location>
        <begin position="24"/>
        <end position="39"/>
    </location>
</feature>
<dbReference type="Proteomes" id="UP000324800">
    <property type="component" value="Unassembled WGS sequence"/>
</dbReference>
<feature type="region of interest" description="Disordered" evidence="1">
    <location>
        <begin position="1"/>
        <end position="41"/>
    </location>
</feature>
<evidence type="ECO:0000313" key="2">
    <source>
        <dbReference type="EMBL" id="KAA6379076.1"/>
    </source>
</evidence>
<organism evidence="2 3">
    <name type="scientific">Streblomastix strix</name>
    <dbReference type="NCBI Taxonomy" id="222440"/>
    <lineage>
        <taxon>Eukaryota</taxon>
        <taxon>Metamonada</taxon>
        <taxon>Preaxostyla</taxon>
        <taxon>Oxymonadida</taxon>
        <taxon>Streblomastigidae</taxon>
        <taxon>Streblomastix</taxon>
    </lineage>
</organism>